<dbReference type="AlphaFoldDB" id="A0A934TWZ3"/>
<proteinExistence type="predicted"/>
<keyword evidence="3" id="KW-1185">Reference proteome</keyword>
<evidence type="ECO:0000313" key="2">
    <source>
        <dbReference type="EMBL" id="MBK6008656.1"/>
    </source>
</evidence>
<dbReference type="InterPro" id="IPR037523">
    <property type="entry name" value="VOC_core"/>
</dbReference>
<dbReference type="CDD" id="cd06587">
    <property type="entry name" value="VOC"/>
    <property type="match status" value="1"/>
</dbReference>
<evidence type="ECO:0000313" key="3">
    <source>
        <dbReference type="Proteomes" id="UP000630528"/>
    </source>
</evidence>
<protein>
    <submittedName>
        <fullName evidence="2">VOC family protein</fullName>
    </submittedName>
</protein>
<dbReference type="RefSeq" id="WP_201176357.1">
    <property type="nucleotide sequence ID" value="NZ_JAEPWM010000011.1"/>
</dbReference>
<sequence length="154" mass="16490">MADADAAADAGGGASDRDRRPALITSISAVTLATHHMARSVRFYAALGFPLRYGGEAASFSSFSAGSGCLNVTTEGEERDWSWWGRIVFHVRDVDMLYDQALAAGLGPEAPPLDATWGERYFHIADPDGHELSFATPLRSRPAARRPRRAAAAG</sequence>
<dbReference type="Gene3D" id="3.10.180.10">
    <property type="entry name" value="2,3-Dihydroxybiphenyl 1,2-Dioxygenase, domain 1"/>
    <property type="match status" value="1"/>
</dbReference>
<comment type="caution">
    <text evidence="2">The sequence shown here is derived from an EMBL/GenBank/DDBJ whole genome shotgun (WGS) entry which is preliminary data.</text>
</comment>
<dbReference type="Pfam" id="PF00903">
    <property type="entry name" value="Glyoxalase"/>
    <property type="match status" value="1"/>
</dbReference>
<organism evidence="2 3">
    <name type="scientific">Ramlibacter ginsenosidimutans</name>
    <dbReference type="NCBI Taxonomy" id="502333"/>
    <lineage>
        <taxon>Bacteria</taxon>
        <taxon>Pseudomonadati</taxon>
        <taxon>Pseudomonadota</taxon>
        <taxon>Betaproteobacteria</taxon>
        <taxon>Burkholderiales</taxon>
        <taxon>Comamonadaceae</taxon>
        <taxon>Ramlibacter</taxon>
    </lineage>
</organism>
<evidence type="ECO:0000259" key="1">
    <source>
        <dbReference type="PROSITE" id="PS51819"/>
    </source>
</evidence>
<dbReference type="Proteomes" id="UP000630528">
    <property type="component" value="Unassembled WGS sequence"/>
</dbReference>
<reference evidence="2" key="1">
    <citation type="journal article" date="2012" name="J. Microbiol. Biotechnol.">
        <title>Ramlibacter ginsenosidimutans sp. nov., with ginsenoside-converting activity.</title>
        <authorList>
            <person name="Wang L."/>
            <person name="An D.S."/>
            <person name="Kim S.G."/>
            <person name="Jin F.X."/>
            <person name="Kim S.C."/>
            <person name="Lee S.T."/>
            <person name="Im W.T."/>
        </authorList>
    </citation>
    <scope>NUCLEOTIDE SEQUENCE</scope>
    <source>
        <strain evidence="2">KACC 17527</strain>
    </source>
</reference>
<dbReference type="PROSITE" id="PS51819">
    <property type="entry name" value="VOC"/>
    <property type="match status" value="1"/>
</dbReference>
<reference evidence="2" key="2">
    <citation type="submission" date="2021-01" db="EMBL/GenBank/DDBJ databases">
        <authorList>
            <person name="Kang M."/>
        </authorList>
    </citation>
    <scope>NUCLEOTIDE SEQUENCE</scope>
    <source>
        <strain evidence="2">KACC 17527</strain>
    </source>
</reference>
<dbReference type="PANTHER" id="PTHR36503:SF3">
    <property type="entry name" value="BLR0126 PROTEIN"/>
    <property type="match status" value="1"/>
</dbReference>
<dbReference type="SUPFAM" id="SSF54593">
    <property type="entry name" value="Glyoxalase/Bleomycin resistance protein/Dihydroxybiphenyl dioxygenase"/>
    <property type="match status" value="1"/>
</dbReference>
<accession>A0A934TWZ3</accession>
<feature type="domain" description="VOC" evidence="1">
    <location>
        <begin position="26"/>
        <end position="137"/>
    </location>
</feature>
<dbReference type="PANTHER" id="PTHR36503">
    <property type="entry name" value="BLR2520 PROTEIN"/>
    <property type="match status" value="1"/>
</dbReference>
<gene>
    <name evidence="2" type="ORF">JJB11_21350</name>
</gene>
<dbReference type="InterPro" id="IPR004360">
    <property type="entry name" value="Glyas_Fos-R_dOase_dom"/>
</dbReference>
<dbReference type="InterPro" id="IPR029068">
    <property type="entry name" value="Glyas_Bleomycin-R_OHBP_Dase"/>
</dbReference>
<dbReference type="EMBL" id="JAEPWM010000011">
    <property type="protein sequence ID" value="MBK6008656.1"/>
    <property type="molecule type" value="Genomic_DNA"/>
</dbReference>
<name>A0A934TWZ3_9BURK</name>